<evidence type="ECO:0000313" key="3">
    <source>
        <dbReference type="Proteomes" id="UP001223016"/>
    </source>
</evidence>
<reference evidence="2 3" key="1">
    <citation type="submission" date="2023-07" db="EMBL/GenBank/DDBJ databases">
        <title>Identification of four novel Pseudomonas species associated with bacterial leaf spot of cucurbits.</title>
        <authorList>
            <person name="Fullem K.R."/>
        </authorList>
    </citation>
    <scope>NUCLEOTIDE SEQUENCE [LARGE SCALE GENOMIC DNA]</scope>
    <source>
        <strain evidence="2 3">KFB 138</strain>
    </source>
</reference>
<keyword evidence="3" id="KW-1185">Reference proteome</keyword>
<dbReference type="EMBL" id="JAUQOO010000009">
    <property type="protein sequence ID" value="MDO7927747.1"/>
    <property type="molecule type" value="Genomic_DNA"/>
</dbReference>
<dbReference type="Pfam" id="PF11920">
    <property type="entry name" value="DUF3438"/>
    <property type="match status" value="1"/>
</dbReference>
<proteinExistence type="predicted"/>
<dbReference type="Proteomes" id="UP001223016">
    <property type="component" value="Unassembled WGS sequence"/>
</dbReference>
<feature type="compositionally biased region" description="Polar residues" evidence="1">
    <location>
        <begin position="122"/>
        <end position="137"/>
    </location>
</feature>
<dbReference type="RefSeq" id="WP_304574979.1">
    <property type="nucleotide sequence ID" value="NZ_JAUQOO010000009.1"/>
</dbReference>
<sequence length="300" mass="33216">MTRAIQLTLALITSLYCSMSSAIEIMRWVRLPLPVPLVVDQERIIFIDQNIRVGLPQSLKEKLRVQSIAGAIYLLAKEPIEPTRLQLQNAETGEIILVDIAAQPAQKDQVALEPVRIVPGETTSTQYGSKSIAASSTTERDAANNEESEEDEAPKKRETPIPVVLTRYAAQMLYAPLRTVEPVEGITQVKLDRRTDLSTLLPTLPIEVSALGAWRLEDFWVTAVKLRNQTQQRITLDPRELIGDFLTATFMHPYIGARGDATDTTTIYLVTRGHSLSQAVIPSIGQADPRATKKGPANER</sequence>
<gene>
    <name evidence="2" type="ORF">Q6A51_13205</name>
</gene>
<organism evidence="2 3">
    <name type="scientific">Pseudomonas serbiensis</name>
    <dbReference type="NCBI Taxonomy" id="3064350"/>
    <lineage>
        <taxon>Bacteria</taxon>
        <taxon>Pseudomonadati</taxon>
        <taxon>Pseudomonadota</taxon>
        <taxon>Gammaproteobacteria</taxon>
        <taxon>Pseudomonadales</taxon>
        <taxon>Pseudomonadaceae</taxon>
        <taxon>Pseudomonas</taxon>
    </lineage>
</organism>
<evidence type="ECO:0000313" key="2">
    <source>
        <dbReference type="EMBL" id="MDO7927747.1"/>
    </source>
</evidence>
<feature type="region of interest" description="Disordered" evidence="1">
    <location>
        <begin position="122"/>
        <end position="159"/>
    </location>
</feature>
<protein>
    <submittedName>
        <fullName evidence="2">TIGR03749 family integrating conjugative element protein</fullName>
    </submittedName>
</protein>
<dbReference type="NCBIfam" id="TIGR03749">
    <property type="entry name" value="conj_TIGR03749"/>
    <property type="match status" value="1"/>
</dbReference>
<comment type="caution">
    <text evidence="2">The sequence shown here is derived from an EMBL/GenBank/DDBJ whole genome shotgun (WGS) entry which is preliminary data.</text>
</comment>
<accession>A0ABT9CQH7</accession>
<name>A0ABT9CQH7_9PSED</name>
<evidence type="ECO:0000256" key="1">
    <source>
        <dbReference type="SAM" id="MobiDB-lite"/>
    </source>
</evidence>
<dbReference type="InterPro" id="IPR021844">
    <property type="entry name" value="Integr_conj_element_PFL4704"/>
</dbReference>